<organism evidence="12 13">
    <name type="scientific">Allohahella marinimesophila</name>
    <dbReference type="NCBI Taxonomy" id="1054972"/>
    <lineage>
        <taxon>Bacteria</taxon>
        <taxon>Pseudomonadati</taxon>
        <taxon>Pseudomonadota</taxon>
        <taxon>Gammaproteobacteria</taxon>
        <taxon>Oceanospirillales</taxon>
        <taxon>Hahellaceae</taxon>
        <taxon>Allohahella</taxon>
    </lineage>
</organism>
<dbReference type="PANTHER" id="PTHR43873:SF1">
    <property type="entry name" value="COBYRINATE A,C-DIAMIDE SYNTHASE"/>
    <property type="match status" value="1"/>
</dbReference>
<dbReference type="Gene3D" id="3.40.50.880">
    <property type="match status" value="1"/>
</dbReference>
<evidence type="ECO:0000256" key="1">
    <source>
        <dbReference type="ARBA" id="ARBA00001946"/>
    </source>
</evidence>
<evidence type="ECO:0000313" key="13">
    <source>
        <dbReference type="Proteomes" id="UP001501337"/>
    </source>
</evidence>
<feature type="domain" description="CobB/CobQ-like glutamine amidotransferase" evidence="11">
    <location>
        <begin position="249"/>
        <end position="428"/>
    </location>
</feature>
<dbReference type="InterPro" id="IPR011698">
    <property type="entry name" value="GATase_3"/>
</dbReference>
<reference evidence="13" key="1">
    <citation type="journal article" date="2019" name="Int. J. Syst. Evol. Microbiol.">
        <title>The Global Catalogue of Microorganisms (GCM) 10K type strain sequencing project: providing services to taxonomists for standard genome sequencing and annotation.</title>
        <authorList>
            <consortium name="The Broad Institute Genomics Platform"/>
            <consortium name="The Broad Institute Genome Sequencing Center for Infectious Disease"/>
            <person name="Wu L."/>
            <person name="Ma J."/>
        </authorList>
    </citation>
    <scope>NUCLEOTIDE SEQUENCE [LARGE SCALE GENOMIC DNA]</scope>
    <source>
        <strain evidence="13">JCM 17555</strain>
    </source>
</reference>
<dbReference type="InterPro" id="IPR027417">
    <property type="entry name" value="P-loop_NTPase"/>
</dbReference>
<dbReference type="Pfam" id="PF07685">
    <property type="entry name" value="GATase_3"/>
    <property type="match status" value="1"/>
</dbReference>
<evidence type="ECO:0000256" key="8">
    <source>
        <dbReference type="ARBA" id="ARBA00022842"/>
    </source>
</evidence>
<keyword evidence="13" id="KW-1185">Reference proteome</keyword>
<dbReference type="PROSITE" id="PS51274">
    <property type="entry name" value="GATASE_COBBQ"/>
    <property type="match status" value="1"/>
</dbReference>
<dbReference type="PANTHER" id="PTHR43873">
    <property type="entry name" value="COBYRINATE A,C-DIAMIDE SYNTHASE"/>
    <property type="match status" value="1"/>
</dbReference>
<keyword evidence="8" id="KW-0460">Magnesium</keyword>
<evidence type="ECO:0000256" key="7">
    <source>
        <dbReference type="ARBA" id="ARBA00022840"/>
    </source>
</evidence>
<keyword evidence="9" id="KW-0315">Glutamine amidotransferase</keyword>
<dbReference type="Gene3D" id="3.40.50.300">
    <property type="entry name" value="P-loop containing nucleotide triphosphate hydrolases"/>
    <property type="match status" value="1"/>
</dbReference>
<keyword evidence="6" id="KW-0547">Nucleotide-binding</keyword>
<evidence type="ECO:0000256" key="2">
    <source>
        <dbReference type="ARBA" id="ARBA00004953"/>
    </source>
</evidence>
<evidence type="ECO:0000256" key="9">
    <source>
        <dbReference type="ARBA" id="ARBA00022962"/>
    </source>
</evidence>
<comment type="pathway">
    <text evidence="2">Cofactor biosynthesis; adenosylcobalamin biosynthesis.</text>
</comment>
<dbReference type="Proteomes" id="UP001501337">
    <property type="component" value="Unassembled WGS sequence"/>
</dbReference>
<feature type="domain" description="CobQ/CobB/MinD/ParA nucleotide binding" evidence="10">
    <location>
        <begin position="21"/>
        <end position="196"/>
    </location>
</feature>
<dbReference type="InterPro" id="IPR029062">
    <property type="entry name" value="Class_I_gatase-like"/>
</dbReference>
<protein>
    <submittedName>
        <fullName evidence="12">Cobyrinate a,c-diamide synthase</fullName>
    </submittedName>
</protein>
<dbReference type="InterPro" id="IPR002586">
    <property type="entry name" value="CobQ/CobB/MinD/ParA_Nub-bd_dom"/>
</dbReference>
<dbReference type="CDD" id="cd03130">
    <property type="entry name" value="GATase1_CobB"/>
    <property type="match status" value="1"/>
</dbReference>
<dbReference type="Pfam" id="PF01656">
    <property type="entry name" value="CbiA"/>
    <property type="match status" value="1"/>
</dbReference>
<dbReference type="NCBIfam" id="NF002204">
    <property type="entry name" value="PRK01077.1"/>
    <property type="match status" value="1"/>
</dbReference>
<dbReference type="NCBIfam" id="TIGR00379">
    <property type="entry name" value="cobB"/>
    <property type="match status" value="1"/>
</dbReference>
<dbReference type="RefSeq" id="WP_344804853.1">
    <property type="nucleotide sequence ID" value="NZ_BAABBO010000007.1"/>
</dbReference>
<accession>A0ABP7P0A7</accession>
<dbReference type="EMBL" id="BAABBO010000007">
    <property type="protein sequence ID" value="GAA3957273.1"/>
    <property type="molecule type" value="Genomic_DNA"/>
</dbReference>
<comment type="cofactor">
    <cofactor evidence="1">
        <name>Mg(2+)</name>
        <dbReference type="ChEBI" id="CHEBI:18420"/>
    </cofactor>
</comment>
<evidence type="ECO:0000256" key="3">
    <source>
        <dbReference type="ARBA" id="ARBA00006205"/>
    </source>
</evidence>
<proteinExistence type="inferred from homology"/>
<evidence type="ECO:0000256" key="6">
    <source>
        <dbReference type="ARBA" id="ARBA00022741"/>
    </source>
</evidence>
<sequence>MSDERTGTSNNIAGEAAAALITAPGSGQGKSMITAALARLHRNAGRKVRVFKHGPDYLDPMVLALASGQPVYQLHPWMTGEAECRWRLAEAARDADIILVEGSMGLFDGDPSSADLAVLAGIPAIPVIDARGMAQTFGAVALGLASFRSDVPVHEVIANRVGSARHAAMLEESLSQGISLLGAVPRSDAMSIPDRHLGLVQASELADLDAKLDAAAAVLAEAGLDRLPAQVSLTAEAPAVAPRLLEGVRIAIARDAAFAFIYPANLDLLRAMGAELHFFSPLIDRVLPIVDALWLPGGYPELHGTTLAANKDMLAAIRTFHSDGRAILAECGGLMYCTQVLVDKSSRRHELLGLMPGEARMADKLTALGLQSVKLNGHELRGHTYHHSVLDTPSQPLAHACKLAGAEAEPVFRIGGLTASYFHGYFPSAPELVAAIFRGQPLNTQTGETGHA</sequence>
<name>A0ABP7P0A7_9GAMM</name>
<dbReference type="SUPFAM" id="SSF52317">
    <property type="entry name" value="Class I glutamine amidotransferase-like"/>
    <property type="match status" value="1"/>
</dbReference>
<evidence type="ECO:0000259" key="11">
    <source>
        <dbReference type="Pfam" id="PF07685"/>
    </source>
</evidence>
<gene>
    <name evidence="12" type="ORF">GCM10022278_14800</name>
</gene>
<comment type="similarity">
    <text evidence="3">Belongs to the CobB/CobQ family. CobQ subfamily.</text>
</comment>
<dbReference type="InterPro" id="IPR004484">
    <property type="entry name" value="CbiA/CobB_synth"/>
</dbReference>
<comment type="caution">
    <text evidence="12">The sequence shown here is derived from an EMBL/GenBank/DDBJ whole genome shotgun (WGS) entry which is preliminary data.</text>
</comment>
<evidence type="ECO:0000259" key="10">
    <source>
        <dbReference type="Pfam" id="PF01656"/>
    </source>
</evidence>
<keyword evidence="7" id="KW-0067">ATP-binding</keyword>
<dbReference type="SUPFAM" id="SSF52540">
    <property type="entry name" value="P-loop containing nucleoside triphosphate hydrolases"/>
    <property type="match status" value="1"/>
</dbReference>
<keyword evidence="4" id="KW-0169">Cobalamin biosynthesis</keyword>
<evidence type="ECO:0000256" key="5">
    <source>
        <dbReference type="ARBA" id="ARBA00022598"/>
    </source>
</evidence>
<evidence type="ECO:0000256" key="4">
    <source>
        <dbReference type="ARBA" id="ARBA00022573"/>
    </source>
</evidence>
<evidence type="ECO:0000313" key="12">
    <source>
        <dbReference type="EMBL" id="GAA3957273.1"/>
    </source>
</evidence>
<keyword evidence="5" id="KW-0436">Ligase</keyword>